<evidence type="ECO:0000259" key="1">
    <source>
        <dbReference type="Pfam" id="PF16206"/>
    </source>
</evidence>
<dbReference type="EMBL" id="CP045902">
    <property type="protein sequence ID" value="QQP38007.1"/>
    <property type="molecule type" value="Genomic_DNA"/>
</dbReference>
<feature type="non-terminal residue" evidence="2">
    <location>
        <position position="1"/>
    </location>
</feature>
<evidence type="ECO:0000313" key="2">
    <source>
        <dbReference type="EMBL" id="QQP38007.1"/>
    </source>
</evidence>
<proteinExistence type="predicted"/>
<protein>
    <recommendedName>
        <fullName evidence="1">Mon2 C-terminal domain-containing protein</fullName>
    </recommendedName>
</protein>
<organism evidence="2 3">
    <name type="scientific">Caligus rogercresseyi</name>
    <name type="common">Sea louse</name>
    <dbReference type="NCBI Taxonomy" id="217165"/>
    <lineage>
        <taxon>Eukaryota</taxon>
        <taxon>Metazoa</taxon>
        <taxon>Ecdysozoa</taxon>
        <taxon>Arthropoda</taxon>
        <taxon>Crustacea</taxon>
        <taxon>Multicrustacea</taxon>
        <taxon>Hexanauplia</taxon>
        <taxon>Copepoda</taxon>
        <taxon>Siphonostomatoida</taxon>
        <taxon>Caligidae</taxon>
        <taxon>Caligus</taxon>
    </lineage>
</organism>
<dbReference type="InterPro" id="IPR032817">
    <property type="entry name" value="Mon2_C"/>
</dbReference>
<dbReference type="Pfam" id="PF16206">
    <property type="entry name" value="Mon2_C"/>
    <property type="match status" value="1"/>
</dbReference>
<dbReference type="AlphaFoldDB" id="A0A7T8JWP8"/>
<keyword evidence="3" id="KW-1185">Reference proteome</keyword>
<reference evidence="3" key="1">
    <citation type="submission" date="2021-01" db="EMBL/GenBank/DDBJ databases">
        <title>Caligus Genome Assembly.</title>
        <authorList>
            <person name="Gallardo-Escarate C."/>
        </authorList>
    </citation>
    <scope>NUCLEOTIDE SEQUENCE [LARGE SCALE GENOMIC DNA]</scope>
</reference>
<dbReference type="OrthoDB" id="294853at2759"/>
<name>A0A7T8JWP8_CALRO</name>
<feature type="domain" description="Mon2 C-terminal" evidence="1">
    <location>
        <begin position="12"/>
        <end position="131"/>
    </location>
</feature>
<sequence length="131" mass="14688">MKTAVRTKQWTATILPYPVSVPEFFIRKVVVLLNRGSIHTSVNKDHSLGFREDLLKAASKPYLNAVDLFSLGTLLPPLAELPDQQLAIITLLVRFKDVLSEATENDKLYQNMPLPRTKIAEITFVLKAIAT</sequence>
<gene>
    <name evidence="2" type="ORF">FKW44_018469</name>
</gene>
<accession>A0A7T8JWP8</accession>
<evidence type="ECO:0000313" key="3">
    <source>
        <dbReference type="Proteomes" id="UP000595437"/>
    </source>
</evidence>
<dbReference type="Proteomes" id="UP000595437">
    <property type="component" value="Chromosome 13"/>
</dbReference>